<evidence type="ECO:0000256" key="2">
    <source>
        <dbReference type="ARBA" id="ARBA00009901"/>
    </source>
</evidence>
<dbReference type="GO" id="GO:0031419">
    <property type="term" value="F:cobalamin binding"/>
    <property type="evidence" value="ECO:0007669"/>
    <property type="project" value="UniProtKB-KW"/>
</dbReference>
<keyword evidence="6 13" id="KW-0812">Transmembrane</keyword>
<keyword evidence="8 13" id="KW-0472">Membrane</keyword>
<keyword evidence="15" id="KW-1185">Reference proteome</keyword>
<dbReference type="GO" id="GO:0072665">
    <property type="term" value="P:protein localization to vacuole"/>
    <property type="evidence" value="ECO:0007669"/>
    <property type="project" value="TreeGrafter"/>
</dbReference>
<dbReference type="InParanoid" id="A0A3N4KWV8"/>
<comment type="subcellular location">
    <subcellularLocation>
        <location evidence="1">Lysosome membrane</location>
        <topology evidence="1">Multi-pass membrane protein</topology>
    </subcellularLocation>
</comment>
<feature type="transmembrane region" description="Helical" evidence="13">
    <location>
        <begin position="194"/>
        <end position="213"/>
    </location>
</feature>
<feature type="compositionally biased region" description="Polar residues" evidence="12">
    <location>
        <begin position="565"/>
        <end position="575"/>
    </location>
</feature>
<feature type="transmembrane region" description="Helical" evidence="13">
    <location>
        <begin position="151"/>
        <end position="170"/>
    </location>
</feature>
<feature type="compositionally biased region" description="Acidic residues" evidence="12">
    <location>
        <begin position="539"/>
        <end position="549"/>
    </location>
</feature>
<gene>
    <name evidence="14" type="ORF">P167DRAFT_504302</name>
</gene>
<dbReference type="OrthoDB" id="73273at2759"/>
<comment type="function">
    <text evidence="11">Probable lysosomal cobalamin transporter. Required to export cobalamin from lysosomes allowing its conversion to cofactors.</text>
</comment>
<reference evidence="14 15" key="1">
    <citation type="journal article" date="2018" name="Nat. Ecol. Evol.">
        <title>Pezizomycetes genomes reveal the molecular basis of ectomycorrhizal truffle lifestyle.</title>
        <authorList>
            <person name="Murat C."/>
            <person name="Payen T."/>
            <person name="Noel B."/>
            <person name="Kuo A."/>
            <person name="Morin E."/>
            <person name="Chen J."/>
            <person name="Kohler A."/>
            <person name="Krizsan K."/>
            <person name="Balestrini R."/>
            <person name="Da Silva C."/>
            <person name="Montanini B."/>
            <person name="Hainaut M."/>
            <person name="Levati E."/>
            <person name="Barry K.W."/>
            <person name="Belfiori B."/>
            <person name="Cichocki N."/>
            <person name="Clum A."/>
            <person name="Dockter R.B."/>
            <person name="Fauchery L."/>
            <person name="Guy J."/>
            <person name="Iotti M."/>
            <person name="Le Tacon F."/>
            <person name="Lindquist E.A."/>
            <person name="Lipzen A."/>
            <person name="Malagnac F."/>
            <person name="Mello A."/>
            <person name="Molinier V."/>
            <person name="Miyauchi S."/>
            <person name="Poulain J."/>
            <person name="Riccioni C."/>
            <person name="Rubini A."/>
            <person name="Sitrit Y."/>
            <person name="Splivallo R."/>
            <person name="Traeger S."/>
            <person name="Wang M."/>
            <person name="Zifcakova L."/>
            <person name="Wipf D."/>
            <person name="Zambonelli A."/>
            <person name="Paolocci F."/>
            <person name="Nowrousian M."/>
            <person name="Ottonello S."/>
            <person name="Baldrian P."/>
            <person name="Spatafora J.W."/>
            <person name="Henrissat B."/>
            <person name="Nagy L.G."/>
            <person name="Aury J.M."/>
            <person name="Wincker P."/>
            <person name="Grigoriev I.V."/>
            <person name="Bonfante P."/>
            <person name="Martin F.M."/>
        </authorList>
    </citation>
    <scope>NUCLEOTIDE SEQUENCE [LARGE SCALE GENOMIC DNA]</scope>
    <source>
        <strain evidence="14 15">CCBAS932</strain>
    </source>
</reference>
<keyword evidence="5" id="KW-0846">Cobalamin</keyword>
<feature type="compositionally biased region" description="Basic and acidic residues" evidence="12">
    <location>
        <begin position="550"/>
        <end position="563"/>
    </location>
</feature>
<dbReference type="PANTHER" id="PTHR16130">
    <property type="entry name" value="LYSOSOMAL COBALAMIN TRANSPORTER-RELATED"/>
    <property type="match status" value="1"/>
</dbReference>
<evidence type="ECO:0000256" key="13">
    <source>
        <dbReference type="SAM" id="Phobius"/>
    </source>
</evidence>
<dbReference type="InterPro" id="IPR006876">
    <property type="entry name" value="LMBR1-like_membr_prot"/>
</dbReference>
<feature type="transmembrane region" description="Helical" evidence="13">
    <location>
        <begin position="20"/>
        <end position="39"/>
    </location>
</feature>
<dbReference type="Pfam" id="PF04791">
    <property type="entry name" value="LMBR1"/>
    <property type="match status" value="1"/>
</dbReference>
<evidence type="ECO:0000256" key="1">
    <source>
        <dbReference type="ARBA" id="ARBA00004155"/>
    </source>
</evidence>
<feature type="transmembrane region" description="Helical" evidence="13">
    <location>
        <begin position="421"/>
        <end position="443"/>
    </location>
</feature>
<evidence type="ECO:0000256" key="11">
    <source>
        <dbReference type="ARBA" id="ARBA00025515"/>
    </source>
</evidence>
<dbReference type="GO" id="GO:0005774">
    <property type="term" value="C:vacuolar membrane"/>
    <property type="evidence" value="ECO:0007669"/>
    <property type="project" value="TreeGrafter"/>
</dbReference>
<evidence type="ECO:0000256" key="6">
    <source>
        <dbReference type="ARBA" id="ARBA00022692"/>
    </source>
</evidence>
<evidence type="ECO:0000313" key="15">
    <source>
        <dbReference type="Proteomes" id="UP000277580"/>
    </source>
</evidence>
<comment type="similarity">
    <text evidence="2">Belongs to the LIMR family. LMBRD1 subfamily.</text>
</comment>
<feature type="transmembrane region" description="Helical" evidence="13">
    <location>
        <begin position="504"/>
        <end position="529"/>
    </location>
</feature>
<proteinExistence type="inferred from homology"/>
<feature type="transmembrane region" description="Helical" evidence="13">
    <location>
        <begin position="106"/>
        <end position="130"/>
    </location>
</feature>
<evidence type="ECO:0000256" key="8">
    <source>
        <dbReference type="ARBA" id="ARBA00023136"/>
    </source>
</evidence>
<evidence type="ECO:0000256" key="5">
    <source>
        <dbReference type="ARBA" id="ARBA00022628"/>
    </source>
</evidence>
<dbReference type="Proteomes" id="UP000277580">
    <property type="component" value="Unassembled WGS sequence"/>
</dbReference>
<feature type="region of interest" description="Disordered" evidence="12">
    <location>
        <begin position="538"/>
        <end position="585"/>
    </location>
</feature>
<evidence type="ECO:0000256" key="7">
    <source>
        <dbReference type="ARBA" id="ARBA00022989"/>
    </source>
</evidence>
<keyword evidence="9" id="KW-0458">Lysosome</keyword>
<feature type="transmembrane region" description="Helical" evidence="13">
    <location>
        <begin position="51"/>
        <end position="72"/>
    </location>
</feature>
<evidence type="ECO:0000313" key="14">
    <source>
        <dbReference type="EMBL" id="RPB13948.1"/>
    </source>
</evidence>
<feature type="transmembrane region" description="Helical" evidence="13">
    <location>
        <begin position="377"/>
        <end position="400"/>
    </location>
</feature>
<dbReference type="AlphaFoldDB" id="A0A3N4KWV8"/>
<name>A0A3N4KWV8_9PEZI</name>
<dbReference type="STRING" id="1392247.A0A3N4KWV8"/>
<dbReference type="PANTHER" id="PTHR16130:SF2">
    <property type="entry name" value="LYSOSOMAL COBALAMIN TRANSPORT ESCORT PROTEIN LMBD1"/>
    <property type="match status" value="1"/>
</dbReference>
<evidence type="ECO:0000256" key="10">
    <source>
        <dbReference type="ARBA" id="ARBA00023285"/>
    </source>
</evidence>
<keyword evidence="7 13" id="KW-1133">Transmembrane helix</keyword>
<dbReference type="EMBL" id="ML119120">
    <property type="protein sequence ID" value="RPB13948.1"/>
    <property type="molecule type" value="Genomic_DNA"/>
</dbReference>
<evidence type="ECO:0000256" key="3">
    <source>
        <dbReference type="ARBA" id="ARBA00017088"/>
    </source>
</evidence>
<feature type="transmembrane region" description="Helical" evidence="13">
    <location>
        <begin position="315"/>
        <end position="334"/>
    </location>
</feature>
<evidence type="ECO:0000256" key="4">
    <source>
        <dbReference type="ARBA" id="ARBA00022448"/>
    </source>
</evidence>
<dbReference type="InterPro" id="IPR050854">
    <property type="entry name" value="LMBD1_LysCbl_Transport"/>
</dbReference>
<evidence type="ECO:0000256" key="9">
    <source>
        <dbReference type="ARBA" id="ARBA00023228"/>
    </source>
</evidence>
<keyword evidence="10" id="KW-0170">Cobalt</keyword>
<organism evidence="14 15">
    <name type="scientific">Morchella conica CCBAS932</name>
    <dbReference type="NCBI Taxonomy" id="1392247"/>
    <lineage>
        <taxon>Eukaryota</taxon>
        <taxon>Fungi</taxon>
        <taxon>Dikarya</taxon>
        <taxon>Ascomycota</taxon>
        <taxon>Pezizomycotina</taxon>
        <taxon>Pezizomycetes</taxon>
        <taxon>Pezizales</taxon>
        <taxon>Morchellaceae</taxon>
        <taxon>Morchella</taxon>
    </lineage>
</organism>
<sequence>MTMDTLLPQLGTLSVQIPVIWASAGVVLSLLVISAAVFVRIFQDRHDRDAFVTIVCVLALSSLLATVCLLPVDIALVSITTNNATGLKKEWADVETVARIVQQLKIVYYSLYSLDAAMCLLIIPFAYFWYEEWDVDTSAWQRIKGALKYSLCFVAFIFILMTVGLFIPVANDTKGHWDLDYFKKLLLANNGERILTFIVGALLCVGILPYVCYTAPGLALTPMVYIKSIPGASTASSSASVHEDLIFNRERQRMIEAKYGGSTTANFTSKDRREMESLQREERTLVRRERIAEEGGRKGRRFLGKLKALGRPLEIIFGIFVLVVSLSVVTSMLLTSVDKSKNSVCGNRCGYILAKINLFNPINWLFVTASNFFPADYVLALLLVLLLFVGSVVGAAFVGIRFLWVSLFKIQTGHTKPQGMLLATVILTLMVLAINYAITMIIAPQYAHYGGQKFCNNTLTGDLFLDCSQNPELIVFCSESAPQYICTPTVVSTFINRVTLNFPFFGAFAFWGQFAFIGVYTITLLIGLIKTPRLRNMSDDEDDEIDEEESLLRESSRGADWENIRGQSGRSTTYGINGRGSREDV</sequence>
<evidence type="ECO:0000256" key="12">
    <source>
        <dbReference type="SAM" id="MobiDB-lite"/>
    </source>
</evidence>
<keyword evidence="4" id="KW-0813">Transport</keyword>
<protein>
    <recommendedName>
        <fullName evidence="3">Probable lysosomal cobalamin transporter</fullName>
    </recommendedName>
</protein>
<accession>A0A3N4KWV8</accession>